<dbReference type="InterPro" id="IPR013216">
    <property type="entry name" value="Methyltransf_11"/>
</dbReference>
<evidence type="ECO:0000256" key="1">
    <source>
        <dbReference type="ARBA" id="ARBA00022679"/>
    </source>
</evidence>
<dbReference type="InterPro" id="IPR050447">
    <property type="entry name" value="Erg6_SMT_methyltransf"/>
</dbReference>
<dbReference type="InterPro" id="IPR029063">
    <property type="entry name" value="SAM-dependent_MTases_sf"/>
</dbReference>
<dbReference type="Gene3D" id="3.40.50.150">
    <property type="entry name" value="Vaccinia Virus protein VP39"/>
    <property type="match status" value="1"/>
</dbReference>
<dbReference type="PANTHER" id="PTHR44068:SF1">
    <property type="entry name" value="HYPOTHETICAL LOC100005854"/>
    <property type="match status" value="1"/>
</dbReference>
<dbReference type="GO" id="GO:0016126">
    <property type="term" value="P:sterol biosynthetic process"/>
    <property type="evidence" value="ECO:0007669"/>
    <property type="project" value="TreeGrafter"/>
</dbReference>
<dbReference type="STRING" id="387005.A0A183H7H2"/>
<dbReference type="AlphaFoldDB" id="A0A183H7H2"/>
<evidence type="ECO:0000313" key="5">
    <source>
        <dbReference type="Proteomes" id="UP000267606"/>
    </source>
</evidence>
<dbReference type="EMBL" id="UZAJ01002287">
    <property type="protein sequence ID" value="VDO36476.1"/>
    <property type="molecule type" value="Genomic_DNA"/>
</dbReference>
<reference evidence="6" key="1">
    <citation type="submission" date="2016-06" db="UniProtKB">
        <authorList>
            <consortium name="WormBaseParasite"/>
        </authorList>
    </citation>
    <scope>IDENTIFICATION</scope>
</reference>
<gene>
    <name evidence="4" type="ORF">OFLC_LOCUS3434</name>
</gene>
<dbReference type="GO" id="GO:0003838">
    <property type="term" value="F:sterol 24-C-methyltransferase activity"/>
    <property type="evidence" value="ECO:0007669"/>
    <property type="project" value="TreeGrafter"/>
</dbReference>
<organism evidence="6">
    <name type="scientific">Onchocerca flexuosa</name>
    <dbReference type="NCBI Taxonomy" id="387005"/>
    <lineage>
        <taxon>Eukaryota</taxon>
        <taxon>Metazoa</taxon>
        <taxon>Ecdysozoa</taxon>
        <taxon>Nematoda</taxon>
        <taxon>Chromadorea</taxon>
        <taxon>Rhabditida</taxon>
        <taxon>Spirurina</taxon>
        <taxon>Spiruromorpha</taxon>
        <taxon>Filarioidea</taxon>
        <taxon>Onchocercidae</taxon>
        <taxon>Onchocerca</taxon>
    </lineage>
</organism>
<dbReference type="PANTHER" id="PTHR44068">
    <property type="entry name" value="ZGC:194242"/>
    <property type="match status" value="1"/>
</dbReference>
<name>A0A183H7H2_9BILA</name>
<accession>A0A183H7H2</accession>
<sequence length="274" mass="32032">MVGYLMDILHRLYYFLFDRLILYPLLSLLRDKFNIRFMNLGYECKEDEDFPALEKMSEMDNCCKANITLYEKALSLCPKYPDFDGLRLLEVGCGQGGGIEWILKAHSFADVNGVDLITVNSCFGKIIRGSAEKLPFMNDSFDIIINIESSHLYGNCRQFFLECSRVLCENGFLCWADLRYTHQLETTMIEAQRSCLHLITMEDITEQVLQGIELTTKRYDAMLQNAPYFIRFFQNSIRTTYCAPGTRSYERLLKHEKTYVCACWQNYKRIKELD</sequence>
<keyword evidence="1" id="KW-0808">Transferase</keyword>
<dbReference type="GO" id="GO:0005783">
    <property type="term" value="C:endoplasmic reticulum"/>
    <property type="evidence" value="ECO:0007669"/>
    <property type="project" value="TreeGrafter"/>
</dbReference>
<comment type="similarity">
    <text evidence="2">Belongs to the class I-like SAM-binding methyltransferase superfamily. Erg6/SMT family.</text>
</comment>
<dbReference type="WBParaSite" id="OFLC_0000343301-mRNA-1">
    <property type="protein sequence ID" value="OFLC_0000343301-mRNA-1"/>
    <property type="gene ID" value="OFLC_0000343301"/>
</dbReference>
<protein>
    <submittedName>
        <fullName evidence="6">Methyltransferase domain protein</fullName>
    </submittedName>
</protein>
<dbReference type="SUPFAM" id="SSF53335">
    <property type="entry name" value="S-adenosyl-L-methionine-dependent methyltransferases"/>
    <property type="match status" value="1"/>
</dbReference>
<reference evidence="4 5" key="2">
    <citation type="submission" date="2018-11" db="EMBL/GenBank/DDBJ databases">
        <authorList>
            <consortium name="Pathogen Informatics"/>
        </authorList>
    </citation>
    <scope>NUCLEOTIDE SEQUENCE [LARGE SCALE GENOMIC DNA]</scope>
</reference>
<dbReference type="Pfam" id="PF08241">
    <property type="entry name" value="Methyltransf_11"/>
    <property type="match status" value="1"/>
</dbReference>
<keyword evidence="5" id="KW-1185">Reference proteome</keyword>
<evidence type="ECO:0000313" key="6">
    <source>
        <dbReference type="WBParaSite" id="OFLC_0000343301-mRNA-1"/>
    </source>
</evidence>
<proteinExistence type="inferred from homology"/>
<feature type="domain" description="Methyltransferase type 11" evidence="3">
    <location>
        <begin position="89"/>
        <end position="174"/>
    </location>
</feature>
<dbReference type="Proteomes" id="UP000267606">
    <property type="component" value="Unassembled WGS sequence"/>
</dbReference>
<dbReference type="CDD" id="cd02440">
    <property type="entry name" value="AdoMet_MTases"/>
    <property type="match status" value="1"/>
</dbReference>
<evidence type="ECO:0000256" key="2">
    <source>
        <dbReference type="ARBA" id="ARBA00038188"/>
    </source>
</evidence>
<evidence type="ECO:0000259" key="3">
    <source>
        <dbReference type="Pfam" id="PF08241"/>
    </source>
</evidence>
<evidence type="ECO:0000313" key="4">
    <source>
        <dbReference type="EMBL" id="VDO36476.1"/>
    </source>
</evidence>